<evidence type="ECO:0000259" key="1">
    <source>
        <dbReference type="Pfam" id="PF00561"/>
    </source>
</evidence>
<gene>
    <name evidence="2" type="ORF">ABLV49_22550</name>
</gene>
<keyword evidence="2" id="KW-0378">Hydrolase</keyword>
<dbReference type="Pfam" id="PF00561">
    <property type="entry name" value="Abhydrolase_1"/>
    <property type="match status" value="1"/>
</dbReference>
<dbReference type="Gene3D" id="3.40.50.1820">
    <property type="entry name" value="alpha/beta hydrolase"/>
    <property type="match status" value="1"/>
</dbReference>
<dbReference type="PRINTS" id="PR00111">
    <property type="entry name" value="ABHYDROLASE"/>
</dbReference>
<dbReference type="PRINTS" id="PR00412">
    <property type="entry name" value="EPOXHYDRLASE"/>
</dbReference>
<dbReference type="GO" id="GO:0016020">
    <property type="term" value="C:membrane"/>
    <property type="evidence" value="ECO:0007669"/>
    <property type="project" value="TreeGrafter"/>
</dbReference>
<evidence type="ECO:0000313" key="2">
    <source>
        <dbReference type="EMBL" id="XBP72501.1"/>
    </source>
</evidence>
<dbReference type="InterPro" id="IPR000639">
    <property type="entry name" value="Epox_hydrolase-like"/>
</dbReference>
<name>A0AAU7LY28_9BURK</name>
<geneLocation type="plasmid" evidence="2">
    <name>p1</name>
</geneLocation>
<proteinExistence type="predicted"/>
<dbReference type="RefSeq" id="WP_349282124.1">
    <property type="nucleotide sequence ID" value="NZ_CBCSCU010000025.1"/>
</dbReference>
<dbReference type="SUPFAM" id="SSF53474">
    <property type="entry name" value="alpha/beta-Hydrolases"/>
    <property type="match status" value="1"/>
</dbReference>
<dbReference type="GO" id="GO:0016787">
    <property type="term" value="F:hydrolase activity"/>
    <property type="evidence" value="ECO:0007669"/>
    <property type="project" value="UniProtKB-KW"/>
</dbReference>
<reference evidence="2" key="1">
    <citation type="submission" date="2024-05" db="EMBL/GenBank/DDBJ databases">
        <authorList>
            <person name="Bunk B."/>
            <person name="Swiderski J."/>
            <person name="Sproer C."/>
            <person name="Thiel V."/>
        </authorList>
    </citation>
    <scope>NUCLEOTIDE SEQUENCE</scope>
    <source>
        <strain evidence="2">DSM 17735</strain>
        <plasmid evidence="2">p1</plasmid>
    </source>
</reference>
<protein>
    <submittedName>
        <fullName evidence="2">Alpha/beta fold hydrolase</fullName>
    </submittedName>
</protein>
<keyword evidence="2" id="KW-0614">Plasmid</keyword>
<dbReference type="InterPro" id="IPR029058">
    <property type="entry name" value="AB_hydrolase_fold"/>
</dbReference>
<dbReference type="PANTHER" id="PTHR43798">
    <property type="entry name" value="MONOACYLGLYCEROL LIPASE"/>
    <property type="match status" value="1"/>
</dbReference>
<dbReference type="InterPro" id="IPR050266">
    <property type="entry name" value="AB_hydrolase_sf"/>
</dbReference>
<dbReference type="AlphaFoldDB" id="A0AAU7LY28"/>
<accession>A0AAU7LY28</accession>
<sequence length="285" mass="31572">MAALTEAATSKFARIKEGNLDLQVHYNESGSGETVFMLHGSGPGASGWSNFHRNVEAIVDAGYRVILLDSPGWNKSDPIVVSSGSRADVNAASIKGLMDVLKIDRAHLVGNSMGGVNALAFALAYPERLGKMVIMGGGGVGPSLFQPMPLEGIKLLFGLYVDPTQENLKKMLDVFVFDPSQLTEELIKGRFENMMARRDHLENFVKSFQANPKQFPDHSLRLSEISAPTLVTWGRDDRFVPLDSGLRLIWGLQDAEFHVFSKCGHWAQWEHADKFNRLVLDFLKR</sequence>
<dbReference type="PANTHER" id="PTHR43798:SF33">
    <property type="entry name" value="HYDROLASE, PUTATIVE (AFU_ORTHOLOGUE AFUA_2G14860)-RELATED"/>
    <property type="match status" value="1"/>
</dbReference>
<feature type="domain" description="AB hydrolase-1" evidence="1">
    <location>
        <begin position="35"/>
        <end position="272"/>
    </location>
</feature>
<dbReference type="EMBL" id="CP157676">
    <property type="protein sequence ID" value="XBP72501.1"/>
    <property type="molecule type" value="Genomic_DNA"/>
</dbReference>
<dbReference type="InterPro" id="IPR000073">
    <property type="entry name" value="AB_hydrolase_1"/>
</dbReference>
<organism evidence="2">
    <name type="scientific">Polaromonas hydrogenivorans</name>
    <dbReference type="NCBI Taxonomy" id="335476"/>
    <lineage>
        <taxon>Bacteria</taxon>
        <taxon>Pseudomonadati</taxon>
        <taxon>Pseudomonadota</taxon>
        <taxon>Betaproteobacteria</taxon>
        <taxon>Burkholderiales</taxon>
        <taxon>Comamonadaceae</taxon>
        <taxon>Polaromonas</taxon>
    </lineage>
</organism>